<reference evidence="2 3" key="1">
    <citation type="journal article" date="2020" name="BMC Genomics">
        <title>Correction to: Identification and distribution of gene clusters required for synthesis of sphingolipid metabolism inhibitors in diverse species of the filamentous fungus Fusarium.</title>
        <authorList>
            <person name="Kim H.S."/>
            <person name="Lohmar J.M."/>
            <person name="Busman M."/>
            <person name="Brown D.W."/>
            <person name="Naumann T.A."/>
            <person name="Divon H.H."/>
            <person name="Lysoe E."/>
            <person name="Uhlig S."/>
            <person name="Proctor R.H."/>
        </authorList>
    </citation>
    <scope>NUCLEOTIDE SEQUENCE [LARGE SCALE GENOMIC DNA]</scope>
    <source>
        <strain evidence="2 3">NRRL 25214</strain>
    </source>
</reference>
<dbReference type="AlphaFoldDB" id="A0A8H4YRK8"/>
<dbReference type="InterPro" id="IPR056009">
    <property type="entry name" value="DUF7587"/>
</dbReference>
<evidence type="ECO:0000313" key="2">
    <source>
        <dbReference type="EMBL" id="KAF5232913.1"/>
    </source>
</evidence>
<protein>
    <recommendedName>
        <fullName evidence="1">DUF7587 domain-containing protein</fullName>
    </recommendedName>
</protein>
<keyword evidence="3" id="KW-1185">Reference proteome</keyword>
<evidence type="ECO:0000259" key="1">
    <source>
        <dbReference type="Pfam" id="PF24494"/>
    </source>
</evidence>
<evidence type="ECO:0000313" key="3">
    <source>
        <dbReference type="Proteomes" id="UP000573603"/>
    </source>
</evidence>
<organism evidence="2 3">
    <name type="scientific">Fusarium anthophilum</name>
    <dbReference type="NCBI Taxonomy" id="48485"/>
    <lineage>
        <taxon>Eukaryota</taxon>
        <taxon>Fungi</taxon>
        <taxon>Dikarya</taxon>
        <taxon>Ascomycota</taxon>
        <taxon>Pezizomycotina</taxon>
        <taxon>Sordariomycetes</taxon>
        <taxon>Hypocreomycetidae</taxon>
        <taxon>Hypocreales</taxon>
        <taxon>Nectriaceae</taxon>
        <taxon>Fusarium</taxon>
        <taxon>Fusarium fujikuroi species complex</taxon>
    </lineage>
</organism>
<dbReference type="Pfam" id="PF24494">
    <property type="entry name" value="DUF7587"/>
    <property type="match status" value="1"/>
</dbReference>
<dbReference type="Proteomes" id="UP000573603">
    <property type="component" value="Unassembled WGS sequence"/>
</dbReference>
<gene>
    <name evidence="2" type="ORF">FANTH_12760</name>
</gene>
<accession>A0A8H4YRK8</accession>
<feature type="domain" description="DUF7587" evidence="1">
    <location>
        <begin position="220"/>
        <end position="339"/>
    </location>
</feature>
<comment type="caution">
    <text evidence="2">The sequence shown here is derived from an EMBL/GenBank/DDBJ whole genome shotgun (WGS) entry which is preliminary data.</text>
</comment>
<dbReference type="EMBL" id="JABEVY010000429">
    <property type="protein sequence ID" value="KAF5232913.1"/>
    <property type="molecule type" value="Genomic_DNA"/>
</dbReference>
<name>A0A8H4YRK8_9HYPO</name>
<sequence>MDDDKKESAAGVEKVASMIDMLNITEEKGQSRHRKSLEEAILAFEQAAANLSERGTNIIKLLPAEDVFQNKDFASLYLAQTTTFELGRVGQLLNKNAIQGIANLAVMAGDKTLFGVEDLLERFKSPIEKIVQRIMTEAQKENILWKVAEECYHQAVSSAGELNPDDYLATCKGVKRADKREDWIRFWIRSLCNCPGGPTLFQPHQYSVSENSATKPPKCMPLYLFRTYDKHSMGLNTDKAIASLLSQRDEATRHNVDILAMDRQEASERLHHHLEKGLFSTFETRNVVSWSSSLIFVIQYANYRFCNPEFGPPGEIHICALDTSKFPLGQFARDKWLLNWFSSAKFSDDEISFRNLRLNISDYNNGEYLSQGKLHIEGRSCTLSVQGLANAGLWDLYPAFNVDDAGPTDPVRTQWPKYVKYLRQKWLAPRKTTKMEVQCALGIVQECFPGFDQDDMALLLLSFRERKLQRAESSFQNPFSDLMPSVAVENIDYQEPAEVDRYSTLRKRLSKLSEASGERGMRLFEQLYELEDTGED</sequence>
<proteinExistence type="predicted"/>